<accession>A0A9E2KV94</accession>
<evidence type="ECO:0000259" key="1">
    <source>
        <dbReference type="PROSITE" id="PS51733"/>
    </source>
</evidence>
<dbReference type="InterPro" id="IPR050664">
    <property type="entry name" value="Octanoyltrans_LipM/LipL"/>
</dbReference>
<gene>
    <name evidence="2" type="ORF">H9843_04510</name>
</gene>
<dbReference type="CDD" id="cd16443">
    <property type="entry name" value="LplA"/>
    <property type="match status" value="1"/>
</dbReference>
<dbReference type="AlphaFoldDB" id="A0A9E2KV94"/>
<sequence>MINIANQHVETFYQPLKPENNLSSFAYTNALLRSSDNLPSPVLHSWILDDTIILGLKDQRLPHITSALKFLESKGLHYFIRNSGGLAVVSDSGILNFSIFLPWHVVGGELKIDEAYQVMTDVVSAAFPELTIETGEITHSYCPGTFDLSVNGQKIGGMSQRRNKSGVVVMLYLSVNGPQMLRGEVIRDFYTQGLQNEENKWNFPDIWPTAMTTLEELLGTKLSLNDANQRLLNVFKDRGTEALQQAMWSRDFINYLSQESTTIDHLQERLQREE</sequence>
<dbReference type="GO" id="GO:0016740">
    <property type="term" value="F:transferase activity"/>
    <property type="evidence" value="ECO:0007669"/>
    <property type="project" value="UniProtKB-ARBA"/>
</dbReference>
<comment type="caution">
    <text evidence="2">The sequence shown here is derived from an EMBL/GenBank/DDBJ whole genome shotgun (WGS) entry which is preliminary data.</text>
</comment>
<dbReference type="GO" id="GO:0016874">
    <property type="term" value="F:ligase activity"/>
    <property type="evidence" value="ECO:0007669"/>
    <property type="project" value="UniProtKB-KW"/>
</dbReference>
<protein>
    <submittedName>
        <fullName evidence="2">Lipoate--protein ligase family protein</fullName>
    </submittedName>
</protein>
<dbReference type="GO" id="GO:0140096">
    <property type="term" value="F:catalytic activity, acting on a protein"/>
    <property type="evidence" value="ECO:0007669"/>
    <property type="project" value="UniProtKB-ARBA"/>
</dbReference>
<dbReference type="EMBL" id="JAHLFK010000049">
    <property type="protein sequence ID" value="MBU3830137.1"/>
    <property type="molecule type" value="Genomic_DNA"/>
</dbReference>
<dbReference type="SUPFAM" id="SSF55681">
    <property type="entry name" value="Class II aaRS and biotin synthetases"/>
    <property type="match status" value="1"/>
</dbReference>
<name>A0A9E2KV94_9LACO</name>
<feature type="domain" description="BPL/LPL catalytic" evidence="1">
    <location>
        <begin position="37"/>
        <end position="222"/>
    </location>
</feature>
<dbReference type="Gene3D" id="3.30.930.10">
    <property type="entry name" value="Bira Bifunctional Protein, Domain 2"/>
    <property type="match status" value="1"/>
</dbReference>
<dbReference type="InterPro" id="IPR045864">
    <property type="entry name" value="aa-tRNA-synth_II/BPL/LPL"/>
</dbReference>
<keyword evidence="2" id="KW-0436">Ligase</keyword>
<evidence type="ECO:0000313" key="3">
    <source>
        <dbReference type="Proteomes" id="UP000824180"/>
    </source>
</evidence>
<dbReference type="GO" id="GO:0009249">
    <property type="term" value="P:protein lipoylation"/>
    <property type="evidence" value="ECO:0007669"/>
    <property type="project" value="UniProtKB-ARBA"/>
</dbReference>
<proteinExistence type="predicted"/>
<evidence type="ECO:0000313" key="2">
    <source>
        <dbReference type="EMBL" id="MBU3830137.1"/>
    </source>
</evidence>
<reference evidence="2" key="2">
    <citation type="submission" date="2021-04" db="EMBL/GenBank/DDBJ databases">
        <authorList>
            <person name="Gilroy R."/>
        </authorList>
    </citation>
    <scope>NUCLEOTIDE SEQUENCE</scope>
    <source>
        <strain evidence="2">876</strain>
    </source>
</reference>
<reference evidence="2" key="1">
    <citation type="journal article" date="2021" name="PeerJ">
        <title>Extensive microbial diversity within the chicken gut microbiome revealed by metagenomics and culture.</title>
        <authorList>
            <person name="Gilroy R."/>
            <person name="Ravi A."/>
            <person name="Getino M."/>
            <person name="Pursley I."/>
            <person name="Horton D.L."/>
            <person name="Alikhan N.F."/>
            <person name="Baker D."/>
            <person name="Gharbi K."/>
            <person name="Hall N."/>
            <person name="Watson M."/>
            <person name="Adriaenssens E.M."/>
            <person name="Foster-Nyarko E."/>
            <person name="Jarju S."/>
            <person name="Secka A."/>
            <person name="Antonio M."/>
            <person name="Oren A."/>
            <person name="Chaudhuri R.R."/>
            <person name="La Ragione R."/>
            <person name="Hildebrand F."/>
            <person name="Pallen M.J."/>
        </authorList>
    </citation>
    <scope>NUCLEOTIDE SEQUENCE</scope>
    <source>
        <strain evidence="2">876</strain>
    </source>
</reference>
<dbReference type="PROSITE" id="PS51733">
    <property type="entry name" value="BPL_LPL_CATALYTIC"/>
    <property type="match status" value="1"/>
</dbReference>
<dbReference type="Pfam" id="PF21948">
    <property type="entry name" value="LplA-B_cat"/>
    <property type="match status" value="1"/>
</dbReference>
<dbReference type="PANTHER" id="PTHR43679:SF2">
    <property type="entry name" value="OCTANOYL-[GCVH]:PROTEIN N-OCTANOYLTRANSFERASE"/>
    <property type="match status" value="1"/>
</dbReference>
<dbReference type="InterPro" id="IPR004143">
    <property type="entry name" value="BPL_LPL_catalytic"/>
</dbReference>
<dbReference type="Proteomes" id="UP000824180">
    <property type="component" value="Unassembled WGS sequence"/>
</dbReference>
<organism evidence="2 3">
    <name type="scientific">Candidatus Limosilactobacillus merdavium</name>
    <dbReference type="NCBI Taxonomy" id="2838651"/>
    <lineage>
        <taxon>Bacteria</taxon>
        <taxon>Bacillati</taxon>
        <taxon>Bacillota</taxon>
        <taxon>Bacilli</taxon>
        <taxon>Lactobacillales</taxon>
        <taxon>Lactobacillaceae</taxon>
        <taxon>Limosilactobacillus</taxon>
    </lineage>
</organism>
<dbReference type="PANTHER" id="PTHR43679">
    <property type="entry name" value="OCTANOYLTRANSFERASE LIPM-RELATED"/>
    <property type="match status" value="1"/>
</dbReference>